<dbReference type="InterPro" id="IPR023214">
    <property type="entry name" value="HAD_sf"/>
</dbReference>
<protein>
    <submittedName>
        <fullName evidence="1">HAD-IA family hydrolase</fullName>
    </submittedName>
</protein>
<dbReference type="InterPro" id="IPR036412">
    <property type="entry name" value="HAD-like_sf"/>
</dbReference>
<comment type="caution">
    <text evidence="1">The sequence shown here is derived from an EMBL/GenBank/DDBJ whole genome shotgun (WGS) entry which is preliminary data.</text>
</comment>
<evidence type="ECO:0000313" key="2">
    <source>
        <dbReference type="Proteomes" id="UP001235343"/>
    </source>
</evidence>
<dbReference type="Gene3D" id="1.10.150.240">
    <property type="entry name" value="Putative phosphatase, domain 2"/>
    <property type="match status" value="1"/>
</dbReference>
<evidence type="ECO:0000313" key="1">
    <source>
        <dbReference type="EMBL" id="MDL4842411.1"/>
    </source>
</evidence>
<dbReference type="GO" id="GO:0016787">
    <property type="term" value="F:hydrolase activity"/>
    <property type="evidence" value="ECO:0007669"/>
    <property type="project" value="UniProtKB-KW"/>
</dbReference>
<organism evidence="1 2">
    <name type="scientific">Aquibacillus rhizosphaerae</name>
    <dbReference type="NCBI Taxonomy" id="3051431"/>
    <lineage>
        <taxon>Bacteria</taxon>
        <taxon>Bacillati</taxon>
        <taxon>Bacillota</taxon>
        <taxon>Bacilli</taxon>
        <taxon>Bacillales</taxon>
        <taxon>Bacillaceae</taxon>
        <taxon>Aquibacillus</taxon>
    </lineage>
</organism>
<dbReference type="InterPro" id="IPR023198">
    <property type="entry name" value="PGP-like_dom2"/>
</dbReference>
<dbReference type="Gene3D" id="3.40.50.1000">
    <property type="entry name" value="HAD superfamily/HAD-like"/>
    <property type="match status" value="1"/>
</dbReference>
<gene>
    <name evidence="1" type="ORF">QQS35_18395</name>
</gene>
<keyword evidence="2" id="KW-1185">Reference proteome</keyword>
<name>A0ABT7L965_9BACI</name>
<dbReference type="SUPFAM" id="SSF56784">
    <property type="entry name" value="HAD-like"/>
    <property type="match status" value="1"/>
</dbReference>
<dbReference type="EMBL" id="JASTZU010000058">
    <property type="protein sequence ID" value="MDL4842411.1"/>
    <property type="molecule type" value="Genomic_DNA"/>
</dbReference>
<dbReference type="PANTHER" id="PTHR47478:SF1">
    <property type="entry name" value="PYRIMIDINE 5'-NUCLEOTIDASE YJJG"/>
    <property type="match status" value="1"/>
</dbReference>
<accession>A0ABT7L965</accession>
<proteinExistence type="predicted"/>
<reference evidence="1 2" key="1">
    <citation type="submission" date="2023-06" db="EMBL/GenBank/DDBJ databases">
        <title>Aquibacillus rhizosphaerae LR5S19.</title>
        <authorList>
            <person name="Sun J.-Q."/>
        </authorList>
    </citation>
    <scope>NUCLEOTIDE SEQUENCE [LARGE SCALE GENOMIC DNA]</scope>
    <source>
        <strain evidence="1 2">LR5S19</strain>
    </source>
</reference>
<sequence>MEVMQLSITDSLKDYGVSFDEPLITKSYWELFCSSAYLEPGAIEVLDVLSKKHRLFCMTNGYSESQRGRLKAANLEHYFEGVFISEELGVAKPNPKALEVCLEKLALNKDETIYIGDSLKNDYPAANGADIHFYLYNPTNIKAREHKGLTEFSHLKDLLDIL</sequence>
<dbReference type="InterPro" id="IPR041492">
    <property type="entry name" value="HAD_2"/>
</dbReference>
<dbReference type="InterPro" id="IPR052550">
    <property type="entry name" value="Pyrimidine_5'-ntase_YjjG"/>
</dbReference>
<dbReference type="Proteomes" id="UP001235343">
    <property type="component" value="Unassembled WGS sequence"/>
</dbReference>
<dbReference type="InterPro" id="IPR006439">
    <property type="entry name" value="HAD-SF_hydro_IA"/>
</dbReference>
<dbReference type="NCBIfam" id="TIGR01549">
    <property type="entry name" value="HAD-SF-IA-v1"/>
    <property type="match status" value="1"/>
</dbReference>
<dbReference type="Pfam" id="PF13419">
    <property type="entry name" value="HAD_2"/>
    <property type="match status" value="1"/>
</dbReference>
<dbReference type="RefSeq" id="WP_285933685.1">
    <property type="nucleotide sequence ID" value="NZ_JASTZU010000058.1"/>
</dbReference>
<keyword evidence="1" id="KW-0378">Hydrolase</keyword>
<dbReference type="PANTHER" id="PTHR47478">
    <property type="match status" value="1"/>
</dbReference>